<evidence type="ECO:0000313" key="3">
    <source>
        <dbReference type="EMBL" id="PPQ82374.1"/>
    </source>
</evidence>
<dbReference type="InterPro" id="IPR050782">
    <property type="entry name" value="PP1_regulatory_subunit_3"/>
</dbReference>
<organism evidence="3 4">
    <name type="scientific">Psilocybe cyanescens</name>
    <dbReference type="NCBI Taxonomy" id="93625"/>
    <lineage>
        <taxon>Eukaryota</taxon>
        <taxon>Fungi</taxon>
        <taxon>Dikarya</taxon>
        <taxon>Basidiomycota</taxon>
        <taxon>Agaricomycotina</taxon>
        <taxon>Agaricomycetes</taxon>
        <taxon>Agaricomycetidae</taxon>
        <taxon>Agaricales</taxon>
        <taxon>Agaricineae</taxon>
        <taxon>Strophariaceae</taxon>
        <taxon>Psilocybe</taxon>
    </lineage>
</organism>
<feature type="region of interest" description="Disordered" evidence="1">
    <location>
        <begin position="471"/>
        <end position="505"/>
    </location>
</feature>
<dbReference type="InterPro" id="IPR005036">
    <property type="entry name" value="CBM21_dom"/>
</dbReference>
<dbReference type="EMBL" id="NHYD01003146">
    <property type="protein sequence ID" value="PPQ82374.1"/>
    <property type="molecule type" value="Genomic_DNA"/>
</dbReference>
<dbReference type="GO" id="GO:2001069">
    <property type="term" value="F:glycogen binding"/>
    <property type="evidence" value="ECO:0007669"/>
    <property type="project" value="TreeGrafter"/>
</dbReference>
<keyword evidence="4" id="KW-1185">Reference proteome</keyword>
<dbReference type="AlphaFoldDB" id="A0A409WV16"/>
<comment type="caution">
    <text evidence="3">The sequence shown here is derived from an EMBL/GenBank/DDBJ whole genome shotgun (WGS) entry which is preliminary data.</text>
</comment>
<feature type="region of interest" description="Disordered" evidence="1">
    <location>
        <begin position="538"/>
        <end position="596"/>
    </location>
</feature>
<protein>
    <recommendedName>
        <fullName evidence="2">CBM21 domain-containing protein</fullName>
    </recommendedName>
</protein>
<feature type="compositionally biased region" description="Polar residues" evidence="1">
    <location>
        <begin position="131"/>
        <end position="140"/>
    </location>
</feature>
<dbReference type="InParanoid" id="A0A409WV16"/>
<feature type="region of interest" description="Disordered" evidence="1">
    <location>
        <begin position="1"/>
        <end position="150"/>
    </location>
</feature>
<feature type="compositionally biased region" description="Low complexity" evidence="1">
    <location>
        <begin position="75"/>
        <end position="85"/>
    </location>
</feature>
<dbReference type="GO" id="GO:0000164">
    <property type="term" value="C:protein phosphatase type 1 complex"/>
    <property type="evidence" value="ECO:0007669"/>
    <property type="project" value="TreeGrafter"/>
</dbReference>
<dbReference type="Gene3D" id="2.60.40.2440">
    <property type="entry name" value="Carbohydrate binding type-21 domain"/>
    <property type="match status" value="1"/>
</dbReference>
<feature type="compositionally biased region" description="Low complexity" evidence="1">
    <location>
        <begin position="714"/>
        <end position="726"/>
    </location>
</feature>
<evidence type="ECO:0000259" key="2">
    <source>
        <dbReference type="PROSITE" id="PS51159"/>
    </source>
</evidence>
<feature type="region of interest" description="Disordered" evidence="1">
    <location>
        <begin position="700"/>
        <end position="726"/>
    </location>
</feature>
<dbReference type="Proteomes" id="UP000283269">
    <property type="component" value="Unassembled WGS sequence"/>
</dbReference>
<feature type="compositionally biased region" description="Polar residues" evidence="1">
    <location>
        <begin position="570"/>
        <end position="583"/>
    </location>
</feature>
<proteinExistence type="predicted"/>
<feature type="region of interest" description="Disordered" evidence="1">
    <location>
        <begin position="269"/>
        <end position="293"/>
    </location>
</feature>
<sequence length="840" mass="91623">MSQAKEHRLSLTSNTAGAPLPLIPRRTSSSRPTLAPSPSLPLPTRNSLSTSSSYPSSSTTSTTVTEARYPRNDSDSSSSSSSPSDGTRPTIRTRRVRGVRNPAVCPPELSTPIPTLSPVATPAQQKGVAFPSSQTDSVDNSKPAHVAPSRPLLYRPGMSLRLCADSLKAPRNVSESHVSHSGETSAQGAQSASALCESFGEARLIRKKSGQLVKSSLKSSRSASRNNLSVFTFPQSSKSEPTTPTSKAVHFDSKLEHVKLFLAEQKPLAVSRDGSPTDDTSGTDSDFPRFIFGEGEDRRPKKKLVMQVANMPPRINPFLDVALEELTLSGDGTSIFGKVRVRNLAFSKWVAVRFTFDAWQTTSEVTGKFMECVDADFDRFGFTVRLNDLLARIEGKTLVLAVKYSIEGKEMWDNNNGLNYMATFTKTKISDEQQPQPQQRPPPPPPPMKSTLSDDEASTDMADLRNKLEKVVQSNDRTGPAFIAQQSRRPQFPASADPTVSSFRGSTSFASRYDISASLKSSWNPELQAQPLHSRTQSFPIPAASKNSSIPWPQKSPSDPYAFRRAPQYPSYSQSTSTPNKSKPANLGSPRDIGEDAFCTVPRQNLEYEDAPFPVQQPRPVRNHQRGYFDLTILPSPGAPASLRRTPPGTPREHGHDDLYVASPQRYNSFPPLEPSASSRNLLTPTMSALSAGFRNAYSEDAGDSELSTPSMATPSSSRESTPSPTEMFINESEISLSPDTHYRQFLNKFCFFTGPDVADNQQQQVEDAELIPRTHSASDIEEFLSGVPSLHALANEPVSPIRSSSLDDLNLNRSGSLTPTVSRLSIAKSQSQLSMPVLV</sequence>
<feature type="compositionally biased region" description="Polar residues" evidence="1">
    <location>
        <begin position="538"/>
        <end position="557"/>
    </location>
</feature>
<feature type="compositionally biased region" description="Pro residues" evidence="1">
    <location>
        <begin position="438"/>
        <end position="448"/>
    </location>
</feature>
<dbReference type="STRING" id="93625.A0A409WV16"/>
<evidence type="ECO:0000256" key="1">
    <source>
        <dbReference type="SAM" id="MobiDB-lite"/>
    </source>
</evidence>
<feature type="region of interest" description="Disordered" evidence="1">
    <location>
        <begin position="633"/>
        <end position="680"/>
    </location>
</feature>
<dbReference type="PANTHER" id="PTHR12307:SF36">
    <property type="entry name" value="GLYCOGEN-BINDING SUBUNIT 76A"/>
    <property type="match status" value="1"/>
</dbReference>
<feature type="region of interest" description="Disordered" evidence="1">
    <location>
        <begin position="430"/>
        <end position="459"/>
    </location>
</feature>
<dbReference type="GO" id="GO:0008157">
    <property type="term" value="F:protein phosphatase 1 binding"/>
    <property type="evidence" value="ECO:0007669"/>
    <property type="project" value="TreeGrafter"/>
</dbReference>
<reference evidence="3 4" key="1">
    <citation type="journal article" date="2018" name="Evol. Lett.">
        <title>Horizontal gene cluster transfer increased hallucinogenic mushroom diversity.</title>
        <authorList>
            <person name="Reynolds H.T."/>
            <person name="Vijayakumar V."/>
            <person name="Gluck-Thaler E."/>
            <person name="Korotkin H.B."/>
            <person name="Matheny P.B."/>
            <person name="Slot J.C."/>
        </authorList>
    </citation>
    <scope>NUCLEOTIDE SEQUENCE [LARGE SCALE GENOMIC DNA]</scope>
    <source>
        <strain evidence="3 4">2631</strain>
    </source>
</reference>
<accession>A0A409WV16</accession>
<dbReference type="PANTHER" id="PTHR12307">
    <property type="entry name" value="PROTEIN PHOSPHATASE 1 REGULATORY SUBUNIT"/>
    <property type="match status" value="1"/>
</dbReference>
<dbReference type="Pfam" id="PF03370">
    <property type="entry name" value="CBM_21"/>
    <property type="match status" value="1"/>
</dbReference>
<feature type="domain" description="CBM21" evidence="2">
    <location>
        <begin position="315"/>
        <end position="423"/>
    </location>
</feature>
<name>A0A409WV16_PSICY</name>
<dbReference type="PROSITE" id="PS51159">
    <property type="entry name" value="CBM21"/>
    <property type="match status" value="1"/>
</dbReference>
<feature type="compositionally biased region" description="Low complexity" evidence="1">
    <location>
        <begin position="273"/>
        <end position="285"/>
    </location>
</feature>
<dbReference type="OrthoDB" id="1881at2759"/>
<dbReference type="GO" id="GO:0005979">
    <property type="term" value="P:regulation of glycogen biosynthetic process"/>
    <property type="evidence" value="ECO:0007669"/>
    <property type="project" value="TreeGrafter"/>
</dbReference>
<dbReference type="InterPro" id="IPR038175">
    <property type="entry name" value="CBM21_dom_sf"/>
</dbReference>
<feature type="compositionally biased region" description="Low complexity" evidence="1">
    <location>
        <begin position="19"/>
        <end position="63"/>
    </location>
</feature>
<gene>
    <name evidence="3" type="ORF">CVT25_008335</name>
</gene>
<evidence type="ECO:0000313" key="4">
    <source>
        <dbReference type="Proteomes" id="UP000283269"/>
    </source>
</evidence>